<dbReference type="Gene3D" id="3.40.630.30">
    <property type="match status" value="1"/>
</dbReference>
<dbReference type="InterPro" id="IPR016181">
    <property type="entry name" value="Acyl_CoA_acyltransferase"/>
</dbReference>
<organism evidence="2 3">
    <name type="scientific">Psychrobacillus lasiicapitis</name>
    <dbReference type="NCBI Taxonomy" id="1636719"/>
    <lineage>
        <taxon>Bacteria</taxon>
        <taxon>Bacillati</taxon>
        <taxon>Bacillota</taxon>
        <taxon>Bacilli</taxon>
        <taxon>Bacillales</taxon>
        <taxon>Bacillaceae</taxon>
        <taxon>Psychrobacillus</taxon>
    </lineage>
</organism>
<dbReference type="PANTHER" id="PTHR43415:SF3">
    <property type="entry name" value="GNAT-FAMILY ACETYLTRANSFERASE"/>
    <property type="match status" value="1"/>
</dbReference>
<reference evidence="2 3" key="1">
    <citation type="submission" date="2019-05" db="EMBL/GenBank/DDBJ databases">
        <title>Psychrobacillus vulpis sp. nov., a new species isolated from feces of a red fox that inhabits in The Tablas de Daimiel Natural Park, Albacete, Spain.</title>
        <authorList>
            <person name="Rodriguez M."/>
            <person name="Reina J.C."/>
            <person name="Bejar V."/>
            <person name="Llamas I."/>
        </authorList>
    </citation>
    <scope>NUCLEOTIDE SEQUENCE [LARGE SCALE GENOMIC DNA]</scope>
    <source>
        <strain evidence="2 3">NEAU-3TGS17</strain>
    </source>
</reference>
<dbReference type="GO" id="GO:0016747">
    <property type="term" value="F:acyltransferase activity, transferring groups other than amino-acyl groups"/>
    <property type="evidence" value="ECO:0007669"/>
    <property type="project" value="InterPro"/>
</dbReference>
<evidence type="ECO:0000259" key="1">
    <source>
        <dbReference type="PROSITE" id="PS51186"/>
    </source>
</evidence>
<dbReference type="PROSITE" id="PS51186">
    <property type="entry name" value="GNAT"/>
    <property type="match status" value="1"/>
</dbReference>
<feature type="domain" description="N-acetyltransferase" evidence="1">
    <location>
        <begin position="3"/>
        <end position="168"/>
    </location>
</feature>
<keyword evidence="3" id="KW-1185">Reference proteome</keyword>
<dbReference type="OrthoDB" id="9795206at2"/>
<sequence>MKIAIRKFQEEDIPYKVKWINDERNNKYLHYDLPLREDKTLQWFKSLEARDDRVDYTITYGGEPAGLIGLLNIKLKGMEAEYYICLGGDKFKGKGIASVATDLLIKTVYEELGLINIYLYTEVDNIRAQKLFEKNGFVKDELINNDLFYNGKHIDRYKYNLCMENYIHNVGGLEIGSI</sequence>
<dbReference type="PANTHER" id="PTHR43415">
    <property type="entry name" value="SPERMIDINE N(1)-ACETYLTRANSFERASE"/>
    <property type="match status" value="1"/>
</dbReference>
<dbReference type="SUPFAM" id="SSF55729">
    <property type="entry name" value="Acyl-CoA N-acyltransferases (Nat)"/>
    <property type="match status" value="1"/>
</dbReference>
<proteinExistence type="predicted"/>
<gene>
    <name evidence="2" type="ORF">FG382_05175</name>
</gene>
<name>A0A544TBU4_9BACI</name>
<dbReference type="Pfam" id="PF13302">
    <property type="entry name" value="Acetyltransf_3"/>
    <property type="match status" value="1"/>
</dbReference>
<dbReference type="AlphaFoldDB" id="A0A544TBU4"/>
<protein>
    <submittedName>
        <fullName evidence="2">GNAT family N-acetyltransferase</fullName>
    </submittedName>
</protein>
<keyword evidence="2" id="KW-0808">Transferase</keyword>
<evidence type="ECO:0000313" key="3">
    <source>
        <dbReference type="Proteomes" id="UP000317316"/>
    </source>
</evidence>
<evidence type="ECO:0000313" key="2">
    <source>
        <dbReference type="EMBL" id="TQR14859.1"/>
    </source>
</evidence>
<accession>A0A544TBU4</accession>
<dbReference type="EMBL" id="VDGH01000003">
    <property type="protein sequence ID" value="TQR14859.1"/>
    <property type="molecule type" value="Genomic_DNA"/>
</dbReference>
<dbReference type="RefSeq" id="WP_142537838.1">
    <property type="nucleotide sequence ID" value="NZ_BMIE01000001.1"/>
</dbReference>
<comment type="caution">
    <text evidence="2">The sequence shown here is derived from an EMBL/GenBank/DDBJ whole genome shotgun (WGS) entry which is preliminary data.</text>
</comment>
<dbReference type="Proteomes" id="UP000317316">
    <property type="component" value="Unassembled WGS sequence"/>
</dbReference>
<dbReference type="InterPro" id="IPR000182">
    <property type="entry name" value="GNAT_dom"/>
</dbReference>